<proteinExistence type="predicted"/>
<evidence type="ECO:0000313" key="2">
    <source>
        <dbReference type="Proteomes" id="UP000075920"/>
    </source>
</evidence>
<keyword evidence="2" id="KW-1185">Reference proteome</keyword>
<organism evidence="1 2">
    <name type="scientific">Anopheles minimus</name>
    <dbReference type="NCBI Taxonomy" id="112268"/>
    <lineage>
        <taxon>Eukaryota</taxon>
        <taxon>Metazoa</taxon>
        <taxon>Ecdysozoa</taxon>
        <taxon>Arthropoda</taxon>
        <taxon>Hexapoda</taxon>
        <taxon>Insecta</taxon>
        <taxon>Pterygota</taxon>
        <taxon>Neoptera</taxon>
        <taxon>Endopterygota</taxon>
        <taxon>Diptera</taxon>
        <taxon>Nematocera</taxon>
        <taxon>Culicoidea</taxon>
        <taxon>Culicidae</taxon>
        <taxon>Anophelinae</taxon>
        <taxon>Anopheles</taxon>
    </lineage>
</organism>
<reference evidence="2" key="1">
    <citation type="submission" date="2013-03" db="EMBL/GenBank/DDBJ databases">
        <title>The Genome Sequence of Anopheles minimus MINIMUS1.</title>
        <authorList>
            <consortium name="The Broad Institute Genomics Platform"/>
            <person name="Neafsey D.E."/>
            <person name="Walton C."/>
            <person name="Walker B."/>
            <person name="Young S.K."/>
            <person name="Zeng Q."/>
            <person name="Gargeya S."/>
            <person name="Fitzgerald M."/>
            <person name="Haas B."/>
            <person name="Abouelleil A."/>
            <person name="Allen A.W."/>
            <person name="Alvarado L."/>
            <person name="Arachchi H.M."/>
            <person name="Berlin A.M."/>
            <person name="Chapman S.B."/>
            <person name="Gainer-Dewar J."/>
            <person name="Goldberg J."/>
            <person name="Griggs A."/>
            <person name="Gujja S."/>
            <person name="Hansen M."/>
            <person name="Howarth C."/>
            <person name="Imamovic A."/>
            <person name="Ireland A."/>
            <person name="Larimer J."/>
            <person name="McCowan C."/>
            <person name="Murphy C."/>
            <person name="Pearson M."/>
            <person name="Poon T.W."/>
            <person name="Priest M."/>
            <person name="Roberts A."/>
            <person name="Saif S."/>
            <person name="Shea T."/>
            <person name="Sisk P."/>
            <person name="Sykes S."/>
            <person name="Wortman J."/>
            <person name="Nusbaum C."/>
            <person name="Birren B."/>
        </authorList>
    </citation>
    <scope>NUCLEOTIDE SEQUENCE [LARGE SCALE GENOMIC DNA]</scope>
    <source>
        <strain evidence="2">MINIMUS1</strain>
    </source>
</reference>
<accession>A0A182WN81</accession>
<dbReference type="VEuPathDB" id="VectorBase:AMIN014179"/>
<name>A0A182WN81_9DIPT</name>
<reference evidence="1" key="2">
    <citation type="submission" date="2020-05" db="UniProtKB">
        <authorList>
            <consortium name="EnsemblMetazoa"/>
        </authorList>
    </citation>
    <scope>IDENTIFICATION</scope>
    <source>
        <strain evidence="1">MINIMUS1</strain>
    </source>
</reference>
<sequence>MTTCNGIKLKNVKL</sequence>
<protein>
    <submittedName>
        <fullName evidence="1">Uncharacterized protein</fullName>
    </submittedName>
</protein>
<dbReference type="EnsemblMetazoa" id="AMIN014179-RA">
    <property type="protein sequence ID" value="AMIN014179-PA"/>
    <property type="gene ID" value="AMIN014179"/>
</dbReference>
<dbReference type="Proteomes" id="UP000075920">
    <property type="component" value="Unassembled WGS sequence"/>
</dbReference>
<evidence type="ECO:0000313" key="1">
    <source>
        <dbReference type="EnsemblMetazoa" id="AMIN014179-PA"/>
    </source>
</evidence>